<keyword evidence="6" id="KW-1185">Reference proteome</keyword>
<dbReference type="SUPFAM" id="SSF52540">
    <property type="entry name" value="P-loop containing nucleoside triphosphate hydrolases"/>
    <property type="match status" value="1"/>
</dbReference>
<dbReference type="InterPro" id="IPR041664">
    <property type="entry name" value="AAA_16"/>
</dbReference>
<proteinExistence type="predicted"/>
<dbReference type="PANTHER" id="PTHR16305:SF28">
    <property type="entry name" value="GUANYLATE CYCLASE DOMAIN-CONTAINING PROTEIN"/>
    <property type="match status" value="1"/>
</dbReference>
<evidence type="ECO:0000256" key="3">
    <source>
        <dbReference type="SAM" id="MobiDB-lite"/>
    </source>
</evidence>
<dbReference type="EMBL" id="CP081294">
    <property type="protein sequence ID" value="QZD94579.1"/>
    <property type="molecule type" value="Genomic_DNA"/>
</dbReference>
<dbReference type="PANTHER" id="PTHR16305">
    <property type="entry name" value="TESTICULAR SOLUBLE ADENYLYL CYCLASE"/>
    <property type="match status" value="1"/>
</dbReference>
<protein>
    <submittedName>
        <fullName evidence="5">AAA family ATPase</fullName>
    </submittedName>
</protein>
<dbReference type="SMART" id="SM00255">
    <property type="entry name" value="TIR"/>
    <property type="match status" value="1"/>
</dbReference>
<reference evidence="5 6" key="1">
    <citation type="submission" date="2021-08" db="EMBL/GenBank/DDBJ databases">
        <title>Comparative Genomics Analysis of the Genus Qipengyuania Reveals Extensive Genetic Diversity and Metabolic Versatility, Including the Description of Fifteen Novel Species.</title>
        <authorList>
            <person name="Liu Y."/>
        </authorList>
    </citation>
    <scope>NUCLEOTIDE SEQUENCE [LARGE SCALE GENOMIC DNA]</scope>
    <source>
        <strain evidence="5 6">1NDH1</strain>
    </source>
</reference>
<feature type="domain" description="TIR" evidence="4">
    <location>
        <begin position="1"/>
        <end position="127"/>
    </location>
</feature>
<dbReference type="Pfam" id="PF13676">
    <property type="entry name" value="TIR_2"/>
    <property type="match status" value="1"/>
</dbReference>
<dbReference type="Gene3D" id="1.25.40.10">
    <property type="entry name" value="Tetratricopeptide repeat domain"/>
    <property type="match status" value="1"/>
</dbReference>
<organism evidence="5 6">
    <name type="scientific">Qipengyuania gelatinilytica</name>
    <dbReference type="NCBI Taxonomy" id="2867231"/>
    <lineage>
        <taxon>Bacteria</taxon>
        <taxon>Pseudomonadati</taxon>
        <taxon>Pseudomonadota</taxon>
        <taxon>Alphaproteobacteria</taxon>
        <taxon>Sphingomonadales</taxon>
        <taxon>Erythrobacteraceae</taxon>
        <taxon>Qipengyuania</taxon>
    </lineage>
</organism>
<sequence length="1139" mass="125425">MPDIFISYSRPDEAVARRYADRFIEAGMEVWWDSHLRSGEEWDRVIEDALRSAHAVVVLWSPDAVNSRWVRAEATVAQRKGSLVPAVIAPCDLPIIFEMTQTADLSHWSGGEDDPKWRAFLSDVMSKVEQSGGHIRRPPPAAAAPAATRSAVPGGERRQVTVVNCNFTLPEDLAEDPEDRIELVEAAHKELGQAMAPFGGRVIESATESFTALFGLRHTHEDDAILAVDAALAGKDAIARLSKRTGEQVHLRCGIRTGTVIIENENSKPLCGAIDEAQRLEMRAGEGEVLVCPVTANLVEGFFPLSQTNEGTMRVDGPHSAETRFELSRSRGLTTFVGREEEFAILREACDAAARGEGRVVGLVAEAGSGKSRLCHEFKQECRLSGMRIIEGSARSNAGNVPLHAVLELFRSFFDLTGQEKPEEARERISGWVASHEPKLESALPLLFEFLSITEEGAEPSGIDPQVRQRQLVGMLRHLVGLVSKDAPALVLVEDLHWLDESSNQFLEALVEAQPRSRSLLLLNYRPEFRGPFMQASHCRQIALQPLGSEDVNALLANLVGTDPSTDPLRAPILERTKGNPFFIEEIVRTLAETGQLTGEKGGYRFAGDIDNLGVPDTVKSVLAARIDRLAPQDKAVLQAASVIGKDFEEPVLEQISGLTVAEIGDALTNLQRSEFIEETDIFPVARFTFRHPLVVETALGSLLRKRRRALHGKVAAILEQGDPQQLDEQAGLVAHHWEEAGEKSKAATWYARAGRWVMLTNQSASNTSWSKVRDLIGAEPASEEEIGLKLEAIMQLLNLNFRVAVNLELARTLVEEGQAIADMIGNEGLKLQLSILFSRIRCGAGDLDGYREMARANLEKAKASGDEGLIMAARVMVLDACIYSCNYDEVIESSKEWAEEYPRDLPREQWATGVNPYTFHCFMAAAACGWTGRYDEAIEGFEKVTALVQEDGTHEVNGWVNFSTCIFALYKGDHELASKSAAKLEKLCEETGGPLNMAHHYLAQSELATYEERYDEAVEWARRAEDFFSRLDQHWEGFAMALHANALLGKGDYEGAFAKADKACMVARRCNVKPIFARSLALRAHAQLCRDGKASLEDVAKDVGEAARIIEETRSIAYRGNVERAEKALAEFGVSADA</sequence>
<dbReference type="InterPro" id="IPR027417">
    <property type="entry name" value="P-loop_NTPase"/>
</dbReference>
<gene>
    <name evidence="5" type="ORF">K3136_10820</name>
</gene>
<dbReference type="InterPro" id="IPR029787">
    <property type="entry name" value="Nucleotide_cyclase"/>
</dbReference>
<dbReference type="Gene3D" id="3.40.50.300">
    <property type="entry name" value="P-loop containing nucleotide triphosphate hydrolases"/>
    <property type="match status" value="1"/>
</dbReference>
<dbReference type="Pfam" id="PF00211">
    <property type="entry name" value="Guanylate_cyc"/>
    <property type="match status" value="1"/>
</dbReference>
<evidence type="ECO:0000256" key="2">
    <source>
        <dbReference type="ARBA" id="ARBA00022840"/>
    </source>
</evidence>
<dbReference type="SUPFAM" id="SSF48452">
    <property type="entry name" value="TPR-like"/>
    <property type="match status" value="1"/>
</dbReference>
<dbReference type="CDD" id="cd07302">
    <property type="entry name" value="CHD"/>
    <property type="match status" value="1"/>
</dbReference>
<dbReference type="RefSeq" id="WP_221430324.1">
    <property type="nucleotide sequence ID" value="NZ_CP081294.1"/>
</dbReference>
<dbReference type="SUPFAM" id="SSF52200">
    <property type="entry name" value="Toll/Interleukin receptor TIR domain"/>
    <property type="match status" value="1"/>
</dbReference>
<dbReference type="Gene3D" id="3.30.70.1230">
    <property type="entry name" value="Nucleotide cyclase"/>
    <property type="match status" value="1"/>
</dbReference>
<name>A0ABX9A2Q7_9SPHN</name>
<dbReference type="InterPro" id="IPR011990">
    <property type="entry name" value="TPR-like_helical_dom_sf"/>
</dbReference>
<dbReference type="InterPro" id="IPR035897">
    <property type="entry name" value="Toll_tir_struct_dom_sf"/>
</dbReference>
<dbReference type="Pfam" id="PF13191">
    <property type="entry name" value="AAA_16"/>
    <property type="match status" value="1"/>
</dbReference>
<accession>A0ABX9A2Q7</accession>
<evidence type="ECO:0000313" key="6">
    <source>
        <dbReference type="Proteomes" id="UP000824321"/>
    </source>
</evidence>
<dbReference type="InterPro" id="IPR000157">
    <property type="entry name" value="TIR_dom"/>
</dbReference>
<dbReference type="Proteomes" id="UP000824321">
    <property type="component" value="Chromosome"/>
</dbReference>
<dbReference type="InterPro" id="IPR001054">
    <property type="entry name" value="A/G_cyclase"/>
</dbReference>
<dbReference type="SUPFAM" id="SSF55073">
    <property type="entry name" value="Nucleotide cyclase"/>
    <property type="match status" value="1"/>
</dbReference>
<feature type="region of interest" description="Disordered" evidence="3">
    <location>
        <begin position="131"/>
        <end position="155"/>
    </location>
</feature>
<dbReference type="Gene3D" id="3.40.50.10140">
    <property type="entry name" value="Toll/interleukin-1 receptor homology (TIR) domain"/>
    <property type="match status" value="1"/>
</dbReference>
<keyword evidence="1" id="KW-0547">Nucleotide-binding</keyword>
<evidence type="ECO:0000313" key="5">
    <source>
        <dbReference type="EMBL" id="QZD94579.1"/>
    </source>
</evidence>
<evidence type="ECO:0000259" key="4">
    <source>
        <dbReference type="SMART" id="SM00255"/>
    </source>
</evidence>
<evidence type="ECO:0000256" key="1">
    <source>
        <dbReference type="ARBA" id="ARBA00022741"/>
    </source>
</evidence>
<keyword evidence="2" id="KW-0067">ATP-binding</keyword>